<organism evidence="3 5">
    <name type="scientific">Brassica napus</name>
    <name type="common">Rape</name>
    <dbReference type="NCBI Taxonomy" id="3708"/>
    <lineage>
        <taxon>Eukaryota</taxon>
        <taxon>Viridiplantae</taxon>
        <taxon>Streptophyta</taxon>
        <taxon>Embryophyta</taxon>
        <taxon>Tracheophyta</taxon>
        <taxon>Spermatophyta</taxon>
        <taxon>Magnoliopsida</taxon>
        <taxon>eudicotyledons</taxon>
        <taxon>Gunneridae</taxon>
        <taxon>Pentapetalae</taxon>
        <taxon>rosids</taxon>
        <taxon>malvids</taxon>
        <taxon>Brassicales</taxon>
        <taxon>Brassicaceae</taxon>
        <taxon>Brassiceae</taxon>
        <taxon>Brassica</taxon>
    </lineage>
</organism>
<evidence type="ECO:0000313" key="3">
    <source>
        <dbReference type="EMBL" id="KAH0875871.1"/>
    </source>
</evidence>
<dbReference type="SUPFAM" id="SSF53098">
    <property type="entry name" value="Ribonuclease H-like"/>
    <property type="match status" value="1"/>
</dbReference>
<sequence length="517" mass="56864">MASTLGGGDEGRSEIAFFDLETAVPTEPGKPFAILEFGAILVCPRKLVELHSYSTLVRPTDLSLISTLSKRRSGITREGVLSAPTFVEIADQVYNILHGRIWAGHNIKRFDCVRIRDAFAEIGHSPPEPKAVIDSLSLLSQKFGKRAGDMKVSLSLPPLLLIANVTSKLHKVSSFLTIMQMASIAKYFDLGDQAHRSLEDVRMNLEVVKHCATVLFLESSVPDILTEMSWFSPRRSPRTKSNEKSLPSGVKESSASSSSSGVRETHPIVSLLTECSEDDNSCGIDPSDDITTLISKLHIGTLQTDAADEAQDESTPSPNPDAKDEDFLGVDEVSVSSISASLIPFHRGGSLRMKLFHDDDPLQLYGDSLKVRFGISRKYLDHAGLPRLNTVVDLPPDLCKILEEADDVARNLSVESGTTSGWRLTVMRKKGFANYPTARLQISSESNGDDATEVYQRKESSETVEKLDFSSNEFEELESALLPGTLVDAYFSLEPYDYQKMAGIRLAARKLVIHMKK</sequence>
<feature type="domain" description="Exonuclease" evidence="2">
    <location>
        <begin position="14"/>
        <end position="217"/>
    </location>
</feature>
<dbReference type="Gene3D" id="3.30.420.10">
    <property type="entry name" value="Ribonuclease H-like superfamily/Ribonuclease H"/>
    <property type="match status" value="1"/>
</dbReference>
<dbReference type="EMBL" id="JAGKQM010000016">
    <property type="protein sequence ID" value="KAH0875878.1"/>
    <property type="molecule type" value="Genomic_DNA"/>
</dbReference>
<name>A0ABQ7Z6Y0_BRANA</name>
<evidence type="ECO:0000313" key="4">
    <source>
        <dbReference type="EMBL" id="KAH0875878.1"/>
    </source>
</evidence>
<evidence type="ECO:0000259" key="2">
    <source>
        <dbReference type="SMART" id="SM00479"/>
    </source>
</evidence>
<reference evidence="3 5" key="1">
    <citation type="submission" date="2021-05" db="EMBL/GenBank/DDBJ databases">
        <title>Genome Assembly of Synthetic Allotetraploid Brassica napus Reveals Homoeologous Exchanges between Subgenomes.</title>
        <authorList>
            <person name="Davis J.T."/>
        </authorList>
    </citation>
    <scope>NUCLEOTIDE SEQUENCE [LARGE SCALE GENOMIC DNA]</scope>
    <source>
        <strain evidence="5">cv. Da-Ae</strain>
        <tissue evidence="3">Seedling</tissue>
    </source>
</reference>
<dbReference type="InterPro" id="IPR036397">
    <property type="entry name" value="RNaseH_sf"/>
</dbReference>
<evidence type="ECO:0000313" key="5">
    <source>
        <dbReference type="Proteomes" id="UP000824890"/>
    </source>
</evidence>
<protein>
    <recommendedName>
        <fullName evidence="2">Exonuclease domain-containing protein</fullName>
    </recommendedName>
</protein>
<dbReference type="SMART" id="SM00479">
    <property type="entry name" value="EXOIII"/>
    <property type="match status" value="1"/>
</dbReference>
<dbReference type="PANTHER" id="PTHR30231:SF27">
    <property type="entry name" value="PROTEIN NEN3"/>
    <property type="match status" value="1"/>
</dbReference>
<dbReference type="Pfam" id="PF00929">
    <property type="entry name" value="RNase_T"/>
    <property type="match status" value="1"/>
</dbReference>
<dbReference type="Proteomes" id="UP000824890">
    <property type="component" value="Unassembled WGS sequence"/>
</dbReference>
<dbReference type="InterPro" id="IPR012337">
    <property type="entry name" value="RNaseH-like_sf"/>
</dbReference>
<dbReference type="PANTHER" id="PTHR30231">
    <property type="entry name" value="DNA POLYMERASE III SUBUNIT EPSILON"/>
    <property type="match status" value="1"/>
</dbReference>
<dbReference type="EMBL" id="JAGKQM010000016">
    <property type="protein sequence ID" value="KAH0875871.1"/>
    <property type="molecule type" value="Genomic_DNA"/>
</dbReference>
<feature type="region of interest" description="Disordered" evidence="1">
    <location>
        <begin position="305"/>
        <end position="326"/>
    </location>
</feature>
<comment type="caution">
    <text evidence="3">The sequence shown here is derived from an EMBL/GenBank/DDBJ whole genome shotgun (WGS) entry which is preliminary data.</text>
</comment>
<feature type="region of interest" description="Disordered" evidence="1">
    <location>
        <begin position="233"/>
        <end position="264"/>
    </location>
</feature>
<gene>
    <name evidence="3" type="ORF">HID58_073233</name>
    <name evidence="4" type="ORF">HID58_073240</name>
</gene>
<proteinExistence type="predicted"/>
<dbReference type="InterPro" id="IPR013520">
    <property type="entry name" value="Ribonucl_H"/>
</dbReference>
<dbReference type="CDD" id="cd06127">
    <property type="entry name" value="DEDDh"/>
    <property type="match status" value="1"/>
</dbReference>
<accession>A0ABQ7Z6Y0</accession>
<keyword evidence="5" id="KW-1185">Reference proteome</keyword>
<evidence type="ECO:0000256" key="1">
    <source>
        <dbReference type="SAM" id="MobiDB-lite"/>
    </source>
</evidence>